<dbReference type="Proteomes" id="UP000887564">
    <property type="component" value="Unplaced"/>
</dbReference>
<evidence type="ECO:0000313" key="2">
    <source>
        <dbReference type="Proteomes" id="UP000887564"/>
    </source>
</evidence>
<accession>A0A914RPE6</accession>
<sequence length="57" mass="6760">MLGSALKYYTHTSNEFIDQRMTQDVEKLTRILTQDLFTPVVMAPFIVGYYTYLTYDR</sequence>
<evidence type="ECO:0000256" key="1">
    <source>
        <dbReference type="SAM" id="Phobius"/>
    </source>
</evidence>
<dbReference type="WBParaSite" id="PEQ_0000823201-mRNA-1">
    <property type="protein sequence ID" value="PEQ_0000823201-mRNA-1"/>
    <property type="gene ID" value="PEQ_0000823201"/>
</dbReference>
<reference evidence="3" key="1">
    <citation type="submission" date="2022-11" db="UniProtKB">
        <authorList>
            <consortium name="WormBaseParasite"/>
        </authorList>
    </citation>
    <scope>IDENTIFICATION</scope>
</reference>
<proteinExistence type="predicted"/>
<protein>
    <submittedName>
        <fullName evidence="3">ABC transmembrane type-1 domain-containing protein</fullName>
    </submittedName>
</protein>
<organism evidence="2 3">
    <name type="scientific">Parascaris equorum</name>
    <name type="common">Equine roundworm</name>
    <dbReference type="NCBI Taxonomy" id="6256"/>
    <lineage>
        <taxon>Eukaryota</taxon>
        <taxon>Metazoa</taxon>
        <taxon>Ecdysozoa</taxon>
        <taxon>Nematoda</taxon>
        <taxon>Chromadorea</taxon>
        <taxon>Rhabditida</taxon>
        <taxon>Spirurina</taxon>
        <taxon>Ascaridomorpha</taxon>
        <taxon>Ascaridoidea</taxon>
        <taxon>Ascarididae</taxon>
        <taxon>Parascaris</taxon>
    </lineage>
</organism>
<keyword evidence="1" id="KW-1133">Transmembrane helix</keyword>
<feature type="transmembrane region" description="Helical" evidence="1">
    <location>
        <begin position="36"/>
        <end position="55"/>
    </location>
</feature>
<keyword evidence="1" id="KW-0472">Membrane</keyword>
<name>A0A914RPE6_PAREQ</name>
<dbReference type="AlphaFoldDB" id="A0A914RPE6"/>
<evidence type="ECO:0000313" key="3">
    <source>
        <dbReference type="WBParaSite" id="PEQ_0000823201-mRNA-1"/>
    </source>
</evidence>
<keyword evidence="2" id="KW-1185">Reference proteome</keyword>
<keyword evidence="1" id="KW-0812">Transmembrane</keyword>